<dbReference type="EMBL" id="JAEPRQ010000003">
    <property type="protein sequence ID" value="MBK4216586.1"/>
    <property type="molecule type" value="Genomic_DNA"/>
</dbReference>
<evidence type="ECO:0000256" key="12">
    <source>
        <dbReference type="ARBA" id="ARBA00023136"/>
    </source>
</evidence>
<keyword evidence="10 14" id="KW-1133">Transmembrane helix</keyword>
<dbReference type="GO" id="GO:0015095">
    <property type="term" value="F:magnesium ion transmembrane transporter activity"/>
    <property type="evidence" value="ECO:0007669"/>
    <property type="project" value="TreeGrafter"/>
</dbReference>
<proteinExistence type="inferred from homology"/>
<dbReference type="AlphaFoldDB" id="A0A934VV62"/>
<evidence type="ECO:0000256" key="1">
    <source>
        <dbReference type="ARBA" id="ARBA00004429"/>
    </source>
</evidence>
<dbReference type="GO" id="GO:0005886">
    <property type="term" value="C:plasma membrane"/>
    <property type="evidence" value="ECO:0007669"/>
    <property type="project" value="UniProtKB-SubCell"/>
</dbReference>
<evidence type="ECO:0000256" key="2">
    <source>
        <dbReference type="ARBA" id="ARBA00009765"/>
    </source>
</evidence>
<dbReference type="FunFam" id="1.20.58.340:FF:000001">
    <property type="entry name" value="Magnesium transport protein CorA"/>
    <property type="match status" value="1"/>
</dbReference>
<evidence type="ECO:0000256" key="11">
    <source>
        <dbReference type="ARBA" id="ARBA00023065"/>
    </source>
</evidence>
<dbReference type="PANTHER" id="PTHR46494">
    <property type="entry name" value="CORA FAMILY METAL ION TRANSPORTER (EUROFUNG)"/>
    <property type="match status" value="1"/>
</dbReference>
<feature type="transmembrane region" description="Helical" evidence="14">
    <location>
        <begin position="262"/>
        <end position="282"/>
    </location>
</feature>
<evidence type="ECO:0000256" key="8">
    <source>
        <dbReference type="ARBA" id="ARBA00022833"/>
    </source>
</evidence>
<dbReference type="InterPro" id="IPR002523">
    <property type="entry name" value="MgTranspt_CorA/ZnTranspt_ZntB"/>
</dbReference>
<evidence type="ECO:0000256" key="14">
    <source>
        <dbReference type="SAM" id="Phobius"/>
    </source>
</evidence>
<name>A0A934VV62_9RHOB</name>
<sequence length="320" mass="35666">MMYAYTIRDGRIVMMGKDQPLTDAVWIDMITPDKSETARLSQLGVLIPTLADMEEIEISNRLYRENGLDYMTAVLPGDKGDGSRAAMPVSFILSATRLVTVRHHSPRPFLTFPERAERSSLGCTNVNRLFVGLIEEIIARLADILEASGRVLDGNNADIFESRAGRGHSDRLQQGLRKVGIEAEGLARVRLGLLSIERMLAFHMAMIDEYPDAAKLRPVVRSQIRDVQALEVHADFLSSRVGLAVDATLGLINLEQNKTVRMLSVIAALFLPPTLIASIYGMNFDVMPELHLSWGYPMSLGLMVGSVVATWLFLRWKNWL</sequence>
<dbReference type="GO" id="GO:0000287">
    <property type="term" value="F:magnesium ion binding"/>
    <property type="evidence" value="ECO:0007669"/>
    <property type="project" value="TreeGrafter"/>
</dbReference>
<feature type="transmembrane region" description="Helical" evidence="14">
    <location>
        <begin position="294"/>
        <end position="314"/>
    </location>
</feature>
<keyword evidence="7 14" id="KW-0812">Transmembrane</keyword>
<keyword evidence="4" id="KW-0813">Transport</keyword>
<keyword evidence="16" id="KW-1185">Reference proteome</keyword>
<keyword evidence="11" id="KW-0406">Ion transport</keyword>
<dbReference type="Pfam" id="PF01544">
    <property type="entry name" value="CorA"/>
    <property type="match status" value="1"/>
</dbReference>
<comment type="catalytic activity">
    <reaction evidence="13">
        <text>Mg(2+)(in) = Mg(2+)(out)</text>
        <dbReference type="Rhea" id="RHEA:29827"/>
        <dbReference type="ChEBI" id="CHEBI:18420"/>
    </reaction>
</comment>
<evidence type="ECO:0000256" key="6">
    <source>
        <dbReference type="ARBA" id="ARBA00022519"/>
    </source>
</evidence>
<keyword evidence="9" id="KW-0460">Magnesium</keyword>
<dbReference type="GO" id="GO:0050897">
    <property type="term" value="F:cobalt ion binding"/>
    <property type="evidence" value="ECO:0007669"/>
    <property type="project" value="TreeGrafter"/>
</dbReference>
<keyword evidence="5" id="KW-1003">Cell membrane</keyword>
<dbReference type="SUPFAM" id="SSF144083">
    <property type="entry name" value="Magnesium transport protein CorA, transmembrane region"/>
    <property type="match status" value="1"/>
</dbReference>
<dbReference type="PANTHER" id="PTHR46494:SF3">
    <property type="entry name" value="ZINC TRANSPORT PROTEIN ZNTB"/>
    <property type="match status" value="1"/>
</dbReference>
<dbReference type="Gene3D" id="1.20.58.340">
    <property type="entry name" value="Magnesium transport protein CorA, transmembrane region"/>
    <property type="match status" value="1"/>
</dbReference>
<dbReference type="Proteomes" id="UP000640485">
    <property type="component" value="Unassembled WGS sequence"/>
</dbReference>
<evidence type="ECO:0000256" key="5">
    <source>
        <dbReference type="ARBA" id="ARBA00022475"/>
    </source>
</evidence>
<organism evidence="15 16">
    <name type="scientific">Paracoccus caeni</name>
    <dbReference type="NCBI Taxonomy" id="657651"/>
    <lineage>
        <taxon>Bacteria</taxon>
        <taxon>Pseudomonadati</taxon>
        <taxon>Pseudomonadota</taxon>
        <taxon>Alphaproteobacteria</taxon>
        <taxon>Rhodobacterales</taxon>
        <taxon>Paracoccaceae</taxon>
        <taxon>Paracoccus</taxon>
    </lineage>
</organism>
<evidence type="ECO:0000256" key="4">
    <source>
        <dbReference type="ARBA" id="ARBA00022448"/>
    </source>
</evidence>
<evidence type="ECO:0000313" key="15">
    <source>
        <dbReference type="EMBL" id="MBK4216586.1"/>
    </source>
</evidence>
<evidence type="ECO:0000256" key="10">
    <source>
        <dbReference type="ARBA" id="ARBA00022989"/>
    </source>
</evidence>
<dbReference type="InterPro" id="IPR045863">
    <property type="entry name" value="CorA_TM1_TM2"/>
</dbReference>
<dbReference type="GO" id="GO:0015087">
    <property type="term" value="F:cobalt ion transmembrane transporter activity"/>
    <property type="evidence" value="ECO:0007669"/>
    <property type="project" value="TreeGrafter"/>
</dbReference>
<evidence type="ECO:0000256" key="9">
    <source>
        <dbReference type="ARBA" id="ARBA00022842"/>
    </source>
</evidence>
<keyword evidence="8" id="KW-0862">Zinc</keyword>
<keyword evidence="6" id="KW-0997">Cell inner membrane</keyword>
<comment type="subcellular location">
    <subcellularLocation>
        <location evidence="1">Cell inner membrane</location>
        <topology evidence="1">Multi-pass membrane protein</topology>
    </subcellularLocation>
</comment>
<keyword evidence="12 14" id="KW-0472">Membrane</keyword>
<reference evidence="15" key="1">
    <citation type="submission" date="2021-01" db="EMBL/GenBank/DDBJ databases">
        <title>Paracoccus amoyensis sp. nov., isolated from the surface seawater along the coast of Xiamen Island, China.</title>
        <authorList>
            <person name="Lyu L."/>
        </authorList>
    </citation>
    <scope>NUCLEOTIDE SEQUENCE</scope>
    <source>
        <strain evidence="15">MJ17</strain>
    </source>
</reference>
<evidence type="ECO:0000313" key="16">
    <source>
        <dbReference type="Proteomes" id="UP000640485"/>
    </source>
</evidence>
<accession>A0A934VV62</accession>
<gene>
    <name evidence="15" type="ORF">JJJ17_11670</name>
</gene>
<protein>
    <recommendedName>
        <fullName evidence="3">Magnesium transport protein CorA</fullName>
    </recommendedName>
</protein>
<evidence type="ECO:0000256" key="7">
    <source>
        <dbReference type="ARBA" id="ARBA00022692"/>
    </source>
</evidence>
<comment type="caution">
    <text evidence="15">The sequence shown here is derived from an EMBL/GenBank/DDBJ whole genome shotgun (WGS) entry which is preliminary data.</text>
</comment>
<dbReference type="RefSeq" id="WP_200686550.1">
    <property type="nucleotide sequence ID" value="NZ_JAEPRQ010000003.1"/>
</dbReference>
<comment type="similarity">
    <text evidence="2">Belongs to the CorA metal ion transporter (MIT) (TC 1.A.35) family.</text>
</comment>
<dbReference type="CDD" id="cd12837">
    <property type="entry name" value="EcCorA-like_u1"/>
    <property type="match status" value="1"/>
</dbReference>
<dbReference type="SUPFAM" id="SSF143865">
    <property type="entry name" value="CorA soluble domain-like"/>
    <property type="match status" value="1"/>
</dbReference>
<dbReference type="InterPro" id="IPR045861">
    <property type="entry name" value="CorA_cytoplasmic_dom"/>
</dbReference>
<evidence type="ECO:0000256" key="13">
    <source>
        <dbReference type="ARBA" id="ARBA00034269"/>
    </source>
</evidence>
<evidence type="ECO:0000256" key="3">
    <source>
        <dbReference type="ARBA" id="ARBA00019439"/>
    </source>
</evidence>